<dbReference type="EMBL" id="CAFBLD010000005">
    <property type="protein sequence ID" value="CAB4867425.1"/>
    <property type="molecule type" value="Genomic_DNA"/>
</dbReference>
<evidence type="ECO:0000313" key="10">
    <source>
        <dbReference type="EMBL" id="CAB4867425.1"/>
    </source>
</evidence>
<dbReference type="EMBL" id="CAEZZW010000002">
    <property type="protein sequence ID" value="CAB4775957.1"/>
    <property type="molecule type" value="Genomic_DNA"/>
</dbReference>
<evidence type="ECO:0000313" key="11">
    <source>
        <dbReference type="EMBL" id="CAB4937906.1"/>
    </source>
</evidence>
<dbReference type="InterPro" id="IPR013154">
    <property type="entry name" value="ADH-like_N"/>
</dbReference>
<accession>A0A6J7DEY4</accession>
<evidence type="ECO:0000259" key="4">
    <source>
        <dbReference type="SMART" id="SM00829"/>
    </source>
</evidence>
<dbReference type="InterPro" id="IPR036291">
    <property type="entry name" value="NAD(P)-bd_dom_sf"/>
</dbReference>
<dbReference type="InterPro" id="IPR050129">
    <property type="entry name" value="Zn_alcohol_dh"/>
</dbReference>
<dbReference type="GO" id="GO:0016491">
    <property type="term" value="F:oxidoreductase activity"/>
    <property type="evidence" value="ECO:0007669"/>
    <property type="project" value="UniProtKB-KW"/>
</dbReference>
<dbReference type="InterPro" id="IPR020843">
    <property type="entry name" value="ER"/>
</dbReference>
<evidence type="ECO:0000256" key="1">
    <source>
        <dbReference type="ARBA" id="ARBA00022723"/>
    </source>
</evidence>
<dbReference type="PANTHER" id="PTHR43401">
    <property type="entry name" value="L-THREONINE 3-DEHYDROGENASE"/>
    <property type="match status" value="1"/>
</dbReference>
<organism evidence="10">
    <name type="scientific">freshwater metagenome</name>
    <dbReference type="NCBI Taxonomy" id="449393"/>
    <lineage>
        <taxon>unclassified sequences</taxon>
        <taxon>metagenomes</taxon>
        <taxon>ecological metagenomes</taxon>
    </lineage>
</organism>
<reference evidence="10" key="1">
    <citation type="submission" date="2020-05" db="EMBL/GenBank/DDBJ databases">
        <authorList>
            <person name="Chiriac C."/>
            <person name="Salcher M."/>
            <person name="Ghai R."/>
            <person name="Kavagutti S V."/>
        </authorList>
    </citation>
    <scope>NUCLEOTIDE SEQUENCE</scope>
</reference>
<dbReference type="InterPro" id="IPR002328">
    <property type="entry name" value="ADH_Zn_CS"/>
</dbReference>
<dbReference type="Pfam" id="PF00107">
    <property type="entry name" value="ADH_zinc_N"/>
    <property type="match status" value="1"/>
</dbReference>
<dbReference type="EMBL" id="CAESAE010000001">
    <property type="protein sequence ID" value="CAB4330766.1"/>
    <property type="molecule type" value="Genomic_DNA"/>
</dbReference>
<evidence type="ECO:0000313" key="6">
    <source>
        <dbReference type="EMBL" id="CAB4686332.1"/>
    </source>
</evidence>
<proteinExistence type="predicted"/>
<protein>
    <submittedName>
        <fullName evidence="10">Unannotated protein</fullName>
    </submittedName>
</protein>
<evidence type="ECO:0000256" key="2">
    <source>
        <dbReference type="ARBA" id="ARBA00022833"/>
    </source>
</evidence>
<dbReference type="PROSITE" id="PS00059">
    <property type="entry name" value="ADH_ZINC"/>
    <property type="match status" value="1"/>
</dbReference>
<dbReference type="InterPro" id="IPR011032">
    <property type="entry name" value="GroES-like_sf"/>
</dbReference>
<gene>
    <name evidence="6" type="ORF">UFOPK2510_00317</name>
    <name evidence="7" type="ORF">UFOPK2718_00921</name>
    <name evidence="8" type="ORF">UFOPK2936_00507</name>
    <name evidence="9" type="ORF">UFOPK3174_00371</name>
    <name evidence="10" type="ORF">UFOPK3328_00851</name>
    <name evidence="11" type="ORF">UFOPK3779_00312</name>
    <name evidence="12" type="ORF">UFOPK3913_01220</name>
    <name evidence="5" type="ORF">UFOPK4107_00163</name>
</gene>
<dbReference type="Gene3D" id="3.90.180.10">
    <property type="entry name" value="Medium-chain alcohol dehydrogenases, catalytic domain"/>
    <property type="match status" value="1"/>
</dbReference>
<dbReference type="AlphaFoldDB" id="A0A6J7DEY4"/>
<dbReference type="EMBL" id="CAEZYM010000008">
    <property type="protein sequence ID" value="CAB4726386.1"/>
    <property type="molecule type" value="Genomic_DNA"/>
</dbReference>
<sequence>MRALVFDGPQQDPYITQVAIPTHVAGQDSKATVVIKVEATGLCRSDWHAWMGHDDDITNFPHTPGHEFAGTIHHIGANVKDLSIGDRVIVPFICGCGLCSHCTTGNAQVCPNQWQPGFNGPGSFAEFVAIPRADFNVVKIPDSMTFEVAASLGCRFATSYRALVLVRPIMPTDTVAIFGCGGIGLAAIMIAKSRGARVIAVDISQTALSLARTVGADHLINSQESDPVEQIRFLTSGGADVSVDALGSIVTAQQSVESLRPQGDHLQIGLLPPGVIGTAGSVPMHTVISRELHLHGVHGMSAAHYPLMLSDIARGVLSPQLLISERISLDQAPKALMSMSKQRKAGMTVIVL</sequence>
<evidence type="ECO:0000313" key="8">
    <source>
        <dbReference type="EMBL" id="CAB4775957.1"/>
    </source>
</evidence>
<dbReference type="EMBL" id="CAEZXO010000002">
    <property type="protein sequence ID" value="CAB4686332.1"/>
    <property type="molecule type" value="Genomic_DNA"/>
</dbReference>
<evidence type="ECO:0000313" key="7">
    <source>
        <dbReference type="EMBL" id="CAB4726386.1"/>
    </source>
</evidence>
<dbReference type="EMBL" id="CAFABH010000004">
    <property type="protein sequence ID" value="CAB4823420.1"/>
    <property type="molecule type" value="Genomic_DNA"/>
</dbReference>
<evidence type="ECO:0000256" key="3">
    <source>
        <dbReference type="ARBA" id="ARBA00023002"/>
    </source>
</evidence>
<evidence type="ECO:0000313" key="12">
    <source>
        <dbReference type="EMBL" id="CAB4982398.1"/>
    </source>
</evidence>
<keyword evidence="3" id="KW-0560">Oxidoreductase</keyword>
<name>A0A6J7DEY4_9ZZZZ</name>
<dbReference type="SUPFAM" id="SSF50129">
    <property type="entry name" value="GroES-like"/>
    <property type="match status" value="1"/>
</dbReference>
<dbReference type="GO" id="GO:0008270">
    <property type="term" value="F:zinc ion binding"/>
    <property type="evidence" value="ECO:0007669"/>
    <property type="project" value="InterPro"/>
</dbReference>
<feature type="domain" description="Enoyl reductase (ER)" evidence="4">
    <location>
        <begin position="8"/>
        <end position="350"/>
    </location>
</feature>
<dbReference type="Pfam" id="PF08240">
    <property type="entry name" value="ADH_N"/>
    <property type="match status" value="1"/>
</dbReference>
<dbReference type="PANTHER" id="PTHR43401:SF5">
    <property type="entry name" value="ALCOHOL DEHYDROGENASE-RELATED"/>
    <property type="match status" value="1"/>
</dbReference>
<keyword evidence="2" id="KW-0862">Zinc</keyword>
<dbReference type="EMBL" id="CAFBOC010000014">
    <property type="protein sequence ID" value="CAB4982398.1"/>
    <property type="molecule type" value="Genomic_DNA"/>
</dbReference>
<dbReference type="EMBL" id="CAFBNH010000002">
    <property type="protein sequence ID" value="CAB4937906.1"/>
    <property type="molecule type" value="Genomic_DNA"/>
</dbReference>
<evidence type="ECO:0000313" key="5">
    <source>
        <dbReference type="EMBL" id="CAB4330766.1"/>
    </source>
</evidence>
<evidence type="ECO:0000313" key="9">
    <source>
        <dbReference type="EMBL" id="CAB4823420.1"/>
    </source>
</evidence>
<dbReference type="InterPro" id="IPR013149">
    <property type="entry name" value="ADH-like_C"/>
</dbReference>
<keyword evidence="1" id="KW-0479">Metal-binding</keyword>
<dbReference type="SUPFAM" id="SSF51735">
    <property type="entry name" value="NAD(P)-binding Rossmann-fold domains"/>
    <property type="match status" value="1"/>
</dbReference>
<dbReference type="SMART" id="SM00829">
    <property type="entry name" value="PKS_ER"/>
    <property type="match status" value="1"/>
</dbReference>